<dbReference type="EMBL" id="CAJRGZ010000017">
    <property type="protein sequence ID" value="CAG5157144.1"/>
    <property type="molecule type" value="Genomic_DNA"/>
</dbReference>
<sequence>MHFNKVAGLTLSVAIPASGLSIPRDAAPEPASGVVSKIFCDVVRGLVTVAKQQPQATPFCSSYLKIPVVTKTSTITSFTATITKTSTITSGSTTTTDATNTITTIATGTETASATITETTTTTETISTVSYFPTITACASPRAVQKRAAAAPIKKPSCFGNYIEGQALSSACKCLSVPTLSTTTTTTLSIPTTTTTSVTVPLTIFATATATETGTATDTITNTATETSTITERTTVYTATSPVIAIPTFTVYAIGGPNSGNPIADAGVYIPNTVGDQRGLSPVLQFTTVNNNVLKVLNGPNAGSTAATNPNAGGSGAYVLFGSTASGLLDTTCQVTANSDGTCPLSCQASRGTTSYDCGTYWRIGSDADVGNCNRFTPYAVGG</sequence>
<dbReference type="GeneID" id="67016658"/>
<feature type="chain" id="PRO_5035327308" evidence="1">
    <location>
        <begin position="20"/>
        <end position="383"/>
    </location>
</feature>
<keyword evidence="3" id="KW-1185">Reference proteome</keyword>
<dbReference type="OrthoDB" id="3695080at2759"/>
<reference evidence="2" key="1">
    <citation type="submission" date="2021-05" db="EMBL/GenBank/DDBJ databases">
        <authorList>
            <person name="Stam R."/>
        </authorList>
    </citation>
    <scope>NUCLEOTIDE SEQUENCE</scope>
    <source>
        <strain evidence="2">CS162</strain>
    </source>
</reference>
<proteinExistence type="predicted"/>
<keyword evidence="1" id="KW-0732">Signal</keyword>
<name>A0A8J2I0S2_9PLEO</name>
<evidence type="ECO:0000313" key="2">
    <source>
        <dbReference type="EMBL" id="CAG5157144.1"/>
    </source>
</evidence>
<comment type="caution">
    <text evidence="2">The sequence shown here is derived from an EMBL/GenBank/DDBJ whole genome shotgun (WGS) entry which is preliminary data.</text>
</comment>
<accession>A0A8J2I0S2</accession>
<dbReference type="Proteomes" id="UP000676310">
    <property type="component" value="Unassembled WGS sequence"/>
</dbReference>
<dbReference type="RefSeq" id="XP_043168487.1">
    <property type="nucleotide sequence ID" value="XM_043312552.1"/>
</dbReference>
<feature type="signal peptide" evidence="1">
    <location>
        <begin position="1"/>
        <end position="19"/>
    </location>
</feature>
<organism evidence="2 3">
    <name type="scientific">Alternaria atra</name>
    <dbReference type="NCBI Taxonomy" id="119953"/>
    <lineage>
        <taxon>Eukaryota</taxon>
        <taxon>Fungi</taxon>
        <taxon>Dikarya</taxon>
        <taxon>Ascomycota</taxon>
        <taxon>Pezizomycotina</taxon>
        <taxon>Dothideomycetes</taxon>
        <taxon>Pleosporomycetidae</taxon>
        <taxon>Pleosporales</taxon>
        <taxon>Pleosporineae</taxon>
        <taxon>Pleosporaceae</taxon>
        <taxon>Alternaria</taxon>
        <taxon>Alternaria sect. Ulocladioides</taxon>
    </lineage>
</organism>
<protein>
    <submittedName>
        <fullName evidence="2">Uncharacterized protein</fullName>
    </submittedName>
</protein>
<evidence type="ECO:0000313" key="3">
    <source>
        <dbReference type="Proteomes" id="UP000676310"/>
    </source>
</evidence>
<dbReference type="AlphaFoldDB" id="A0A8J2I0S2"/>
<gene>
    <name evidence="2" type="ORF">ALTATR162_LOCUS4936</name>
</gene>
<evidence type="ECO:0000256" key="1">
    <source>
        <dbReference type="SAM" id="SignalP"/>
    </source>
</evidence>